<organism evidence="6 7">
    <name type="scientific">Nocardia halotolerans</name>
    <dbReference type="NCBI Taxonomy" id="1755878"/>
    <lineage>
        <taxon>Bacteria</taxon>
        <taxon>Bacillati</taxon>
        <taxon>Actinomycetota</taxon>
        <taxon>Actinomycetes</taxon>
        <taxon>Mycobacteriales</taxon>
        <taxon>Nocardiaceae</taxon>
        <taxon>Nocardia</taxon>
    </lineage>
</organism>
<feature type="transmembrane region" description="Helical" evidence="5">
    <location>
        <begin position="67"/>
        <end position="89"/>
    </location>
</feature>
<proteinExistence type="predicted"/>
<keyword evidence="3 5" id="KW-1133">Transmembrane helix</keyword>
<dbReference type="InterPro" id="IPR032808">
    <property type="entry name" value="DoxX"/>
</dbReference>
<sequence>MHTIHVVVTVCAALAALAAAVIDVVRADWVRTNMRQYGIAPWALTPLAVIKAVGGLGLLAGLAYRPLAVAAAAGLVLYFLGAELTVLRARCYAHLGYPAPYLLLAAASLTAALV</sequence>
<feature type="transmembrane region" description="Helical" evidence="5">
    <location>
        <begin position="37"/>
        <end position="60"/>
    </location>
</feature>
<keyword evidence="4 5" id="KW-0472">Membrane</keyword>
<evidence type="ECO:0000256" key="3">
    <source>
        <dbReference type="ARBA" id="ARBA00022989"/>
    </source>
</evidence>
<reference evidence="7" key="1">
    <citation type="journal article" date="2019" name="Int. J. Syst. Evol. Microbiol.">
        <title>The Global Catalogue of Microorganisms (GCM) 10K type strain sequencing project: providing services to taxonomists for standard genome sequencing and annotation.</title>
        <authorList>
            <consortium name="The Broad Institute Genomics Platform"/>
            <consortium name="The Broad Institute Genome Sequencing Center for Infectious Disease"/>
            <person name="Wu L."/>
            <person name="Ma J."/>
        </authorList>
    </citation>
    <scope>NUCLEOTIDE SEQUENCE [LARGE SCALE GENOMIC DNA]</scope>
    <source>
        <strain evidence="7">IBRC-M 10490</strain>
    </source>
</reference>
<comment type="caution">
    <text evidence="6">The sequence shown here is derived from an EMBL/GenBank/DDBJ whole genome shotgun (WGS) entry which is preliminary data.</text>
</comment>
<keyword evidence="7" id="KW-1185">Reference proteome</keyword>
<dbReference type="EMBL" id="JBHSDL010000002">
    <property type="protein sequence ID" value="MFC4372676.1"/>
    <property type="molecule type" value="Genomic_DNA"/>
</dbReference>
<accession>A0ABV8VAI8</accession>
<protein>
    <submittedName>
        <fullName evidence="6">DoxX family protein</fullName>
    </submittedName>
</protein>
<evidence type="ECO:0000256" key="1">
    <source>
        <dbReference type="ARBA" id="ARBA00004141"/>
    </source>
</evidence>
<evidence type="ECO:0000313" key="7">
    <source>
        <dbReference type="Proteomes" id="UP001595844"/>
    </source>
</evidence>
<dbReference type="Pfam" id="PF13564">
    <property type="entry name" value="DoxX_2"/>
    <property type="match status" value="1"/>
</dbReference>
<keyword evidence="2 5" id="KW-0812">Transmembrane</keyword>
<evidence type="ECO:0000313" key="6">
    <source>
        <dbReference type="EMBL" id="MFC4372676.1"/>
    </source>
</evidence>
<evidence type="ECO:0000256" key="2">
    <source>
        <dbReference type="ARBA" id="ARBA00022692"/>
    </source>
</evidence>
<evidence type="ECO:0000256" key="5">
    <source>
        <dbReference type="SAM" id="Phobius"/>
    </source>
</evidence>
<comment type="subcellular location">
    <subcellularLocation>
        <location evidence="1">Membrane</location>
        <topology evidence="1">Multi-pass membrane protein</topology>
    </subcellularLocation>
</comment>
<dbReference type="RefSeq" id="WP_378555201.1">
    <property type="nucleotide sequence ID" value="NZ_JBHSDL010000002.1"/>
</dbReference>
<name>A0ABV8VAI8_9NOCA</name>
<evidence type="ECO:0000256" key="4">
    <source>
        <dbReference type="ARBA" id="ARBA00023136"/>
    </source>
</evidence>
<dbReference type="Proteomes" id="UP001595844">
    <property type="component" value="Unassembled WGS sequence"/>
</dbReference>
<gene>
    <name evidence="6" type="ORF">ACFO5K_01080</name>
</gene>
<feature type="transmembrane region" description="Helical" evidence="5">
    <location>
        <begin position="95"/>
        <end position="113"/>
    </location>
</feature>